<dbReference type="OMA" id="MDNWKIT"/>
<dbReference type="AlphaFoldDB" id="T1GN05"/>
<dbReference type="Proteomes" id="UP000015102">
    <property type="component" value="Unassembled WGS sequence"/>
</dbReference>
<dbReference type="EnsemblMetazoa" id="MESCA004944-RA">
    <property type="protein sequence ID" value="MESCA004944-PA"/>
    <property type="gene ID" value="MESCA004944"/>
</dbReference>
<dbReference type="HOGENOM" id="CLU_2640545_0_0_1"/>
<name>T1GN05_MEGSC</name>
<dbReference type="InterPro" id="IPR031733">
    <property type="entry name" value="Dynein_attach_N"/>
</dbReference>
<dbReference type="EMBL" id="CAQQ02173171">
    <property type="status" value="NOT_ANNOTATED_CDS"/>
    <property type="molecule type" value="Genomic_DNA"/>
</dbReference>
<evidence type="ECO:0000313" key="2">
    <source>
        <dbReference type="EnsemblMetazoa" id="MESCA004944-PA"/>
    </source>
</evidence>
<keyword evidence="3" id="KW-1185">Reference proteome</keyword>
<evidence type="ECO:0000259" key="1">
    <source>
        <dbReference type="Pfam" id="PF15867"/>
    </source>
</evidence>
<dbReference type="GO" id="GO:0036157">
    <property type="term" value="C:outer dynein arm"/>
    <property type="evidence" value="ECO:0007669"/>
    <property type="project" value="InterPro"/>
</dbReference>
<dbReference type="PANTHER" id="PTHR28572:SF1">
    <property type="entry name" value="COILED-COIL DOMAIN-CONTAINING PROTEIN 103"/>
    <property type="match status" value="1"/>
</dbReference>
<dbReference type="Pfam" id="PF15867">
    <property type="entry name" value="Dynein_attach_N"/>
    <property type="match status" value="1"/>
</dbReference>
<sequence>MCENLITNKDLNKLETTYLENLQKERIYYLRNDAKIKAVTTTSSYDEFKDIVDAAHLKPISKADKNKVHTKSRLWNSAVNEE</sequence>
<dbReference type="PANTHER" id="PTHR28572">
    <property type="entry name" value="COILED-COIL DOMAIN-CONTAINING PROTEIN 103"/>
    <property type="match status" value="1"/>
</dbReference>
<dbReference type="GO" id="GO:0003351">
    <property type="term" value="P:epithelial cilium movement involved in extracellular fluid movement"/>
    <property type="evidence" value="ECO:0007669"/>
    <property type="project" value="TreeGrafter"/>
</dbReference>
<dbReference type="GO" id="GO:0005576">
    <property type="term" value="C:extracellular region"/>
    <property type="evidence" value="ECO:0007669"/>
    <property type="project" value="GOC"/>
</dbReference>
<reference evidence="2" key="2">
    <citation type="submission" date="2015-06" db="UniProtKB">
        <authorList>
            <consortium name="EnsemblMetazoa"/>
        </authorList>
    </citation>
    <scope>IDENTIFICATION</scope>
</reference>
<dbReference type="GO" id="GO:0007368">
    <property type="term" value="P:determination of left/right symmetry"/>
    <property type="evidence" value="ECO:0007669"/>
    <property type="project" value="TreeGrafter"/>
</dbReference>
<feature type="domain" description="Dynein attachment factor N-terminal" evidence="1">
    <location>
        <begin position="10"/>
        <end position="76"/>
    </location>
</feature>
<dbReference type="STRING" id="36166.T1GN05"/>
<dbReference type="GO" id="GO:0036159">
    <property type="term" value="P:inner dynein arm assembly"/>
    <property type="evidence" value="ECO:0007669"/>
    <property type="project" value="TreeGrafter"/>
</dbReference>
<reference evidence="3" key="1">
    <citation type="submission" date="2013-02" db="EMBL/GenBank/DDBJ databases">
        <authorList>
            <person name="Hughes D."/>
        </authorList>
    </citation>
    <scope>NUCLEOTIDE SEQUENCE</scope>
    <source>
        <strain>Durham</strain>
        <strain evidence="3">NC isolate 2 -- Noor lab</strain>
    </source>
</reference>
<dbReference type="InterPro" id="IPR042422">
    <property type="entry name" value="CC103"/>
</dbReference>
<accession>T1GN05</accession>
<evidence type="ECO:0000313" key="3">
    <source>
        <dbReference type="Proteomes" id="UP000015102"/>
    </source>
</evidence>
<protein>
    <recommendedName>
        <fullName evidence="1">Dynein attachment factor N-terminal domain-containing protein</fullName>
    </recommendedName>
</protein>
<proteinExistence type="predicted"/>
<organism evidence="2 3">
    <name type="scientific">Megaselia scalaris</name>
    <name type="common">Humpbacked fly</name>
    <name type="synonym">Phora scalaris</name>
    <dbReference type="NCBI Taxonomy" id="36166"/>
    <lineage>
        <taxon>Eukaryota</taxon>
        <taxon>Metazoa</taxon>
        <taxon>Ecdysozoa</taxon>
        <taxon>Arthropoda</taxon>
        <taxon>Hexapoda</taxon>
        <taxon>Insecta</taxon>
        <taxon>Pterygota</taxon>
        <taxon>Neoptera</taxon>
        <taxon>Endopterygota</taxon>
        <taxon>Diptera</taxon>
        <taxon>Brachycera</taxon>
        <taxon>Muscomorpha</taxon>
        <taxon>Platypezoidea</taxon>
        <taxon>Phoridae</taxon>
        <taxon>Megaseliini</taxon>
        <taxon>Megaselia</taxon>
    </lineage>
</organism>